<dbReference type="InterPro" id="IPR041931">
    <property type="entry name" value="DNA_pol3_alpha_thumb_dom"/>
</dbReference>
<dbReference type="InterPro" id="IPR029460">
    <property type="entry name" value="DNAPol_HHH"/>
</dbReference>
<evidence type="ECO:0000256" key="8">
    <source>
        <dbReference type="ARBA" id="ARBA00022932"/>
    </source>
</evidence>
<dbReference type="InterPro" id="IPR003141">
    <property type="entry name" value="Pol/His_phosphatase_N"/>
</dbReference>
<dbReference type="InterPro" id="IPR004013">
    <property type="entry name" value="PHP_dom"/>
</dbReference>
<keyword evidence="5" id="KW-0808">Transferase</keyword>
<comment type="subcellular location">
    <subcellularLocation>
        <location evidence="1">Cytoplasm</location>
    </subcellularLocation>
</comment>
<comment type="caution">
    <text evidence="12">The sequence shown here is derived from an EMBL/GenBank/DDBJ whole genome shotgun (WGS) entry which is preliminary data.</text>
</comment>
<dbReference type="InterPro" id="IPR016195">
    <property type="entry name" value="Pol/histidinol_Pase-like"/>
</dbReference>
<dbReference type="EC" id="2.7.7.7" evidence="3"/>
<evidence type="ECO:0000259" key="11">
    <source>
        <dbReference type="SMART" id="SM00481"/>
    </source>
</evidence>
<dbReference type="Pfam" id="PF01336">
    <property type="entry name" value="tRNA_anti-codon"/>
    <property type="match status" value="1"/>
</dbReference>
<dbReference type="GO" id="GO:0005737">
    <property type="term" value="C:cytoplasm"/>
    <property type="evidence" value="ECO:0007669"/>
    <property type="project" value="UniProtKB-SubCell"/>
</dbReference>
<dbReference type="AlphaFoldDB" id="A0A1Y4L788"/>
<dbReference type="GO" id="GO:0006260">
    <property type="term" value="P:DNA replication"/>
    <property type="evidence" value="ECO:0007669"/>
    <property type="project" value="UniProtKB-KW"/>
</dbReference>
<dbReference type="Proteomes" id="UP000195897">
    <property type="component" value="Unassembled WGS sequence"/>
</dbReference>
<comment type="similarity">
    <text evidence="2">Belongs to the DNA polymerase type-C family. DnaE subfamily.</text>
</comment>
<evidence type="ECO:0000256" key="9">
    <source>
        <dbReference type="ARBA" id="ARBA00025611"/>
    </source>
</evidence>
<evidence type="ECO:0000256" key="6">
    <source>
        <dbReference type="ARBA" id="ARBA00022695"/>
    </source>
</evidence>
<comment type="function">
    <text evidence="9">DNA polymerase III is a complex, multichain enzyme responsible for most of the replicative synthesis in bacteria. This DNA polymerase also exhibits 3' to 5' exonuclease activity. The alpha chain is the DNA polymerase.</text>
</comment>
<dbReference type="CDD" id="cd04485">
    <property type="entry name" value="DnaE_OBF"/>
    <property type="match status" value="1"/>
</dbReference>
<dbReference type="Gene3D" id="1.10.150.870">
    <property type="match status" value="1"/>
</dbReference>
<evidence type="ECO:0000256" key="7">
    <source>
        <dbReference type="ARBA" id="ARBA00022705"/>
    </source>
</evidence>
<evidence type="ECO:0000256" key="4">
    <source>
        <dbReference type="ARBA" id="ARBA00019114"/>
    </source>
</evidence>
<dbReference type="Gene3D" id="3.20.20.140">
    <property type="entry name" value="Metal-dependent hydrolases"/>
    <property type="match status" value="1"/>
</dbReference>
<dbReference type="InterPro" id="IPR004805">
    <property type="entry name" value="DnaE2/DnaE/PolC"/>
</dbReference>
<dbReference type="GO" id="GO:0003676">
    <property type="term" value="F:nucleic acid binding"/>
    <property type="evidence" value="ECO:0007669"/>
    <property type="project" value="InterPro"/>
</dbReference>
<protein>
    <recommendedName>
        <fullName evidence="4">DNA polymerase III subunit alpha</fullName>
        <ecNumber evidence="3">2.7.7.7</ecNumber>
    </recommendedName>
</protein>
<dbReference type="Gene3D" id="1.10.10.1600">
    <property type="entry name" value="Bacterial DNA polymerase III alpha subunit, thumb domain"/>
    <property type="match status" value="1"/>
</dbReference>
<dbReference type="Pfam" id="PF02811">
    <property type="entry name" value="PHP"/>
    <property type="match status" value="1"/>
</dbReference>
<dbReference type="SUPFAM" id="SSF89550">
    <property type="entry name" value="PHP domain-like"/>
    <property type="match status" value="1"/>
</dbReference>
<dbReference type="RefSeq" id="WP_087373139.1">
    <property type="nucleotide sequence ID" value="NZ_NFKK01000009.1"/>
</dbReference>
<evidence type="ECO:0000256" key="5">
    <source>
        <dbReference type="ARBA" id="ARBA00022679"/>
    </source>
</evidence>
<dbReference type="Pfam" id="PF14579">
    <property type="entry name" value="HHH_6"/>
    <property type="match status" value="1"/>
</dbReference>
<comment type="catalytic activity">
    <reaction evidence="10">
        <text>DNA(n) + a 2'-deoxyribonucleoside 5'-triphosphate = DNA(n+1) + diphosphate</text>
        <dbReference type="Rhea" id="RHEA:22508"/>
        <dbReference type="Rhea" id="RHEA-COMP:17339"/>
        <dbReference type="Rhea" id="RHEA-COMP:17340"/>
        <dbReference type="ChEBI" id="CHEBI:33019"/>
        <dbReference type="ChEBI" id="CHEBI:61560"/>
        <dbReference type="ChEBI" id="CHEBI:173112"/>
        <dbReference type="EC" id="2.7.7.7"/>
    </reaction>
</comment>
<dbReference type="SMART" id="SM00481">
    <property type="entry name" value="POLIIIAc"/>
    <property type="match status" value="1"/>
</dbReference>
<dbReference type="PANTHER" id="PTHR32294:SF0">
    <property type="entry name" value="DNA POLYMERASE III SUBUNIT ALPHA"/>
    <property type="match status" value="1"/>
</dbReference>
<dbReference type="InterPro" id="IPR004365">
    <property type="entry name" value="NA-bd_OB_tRNA"/>
</dbReference>
<dbReference type="GO" id="GO:0008408">
    <property type="term" value="F:3'-5' exonuclease activity"/>
    <property type="evidence" value="ECO:0007669"/>
    <property type="project" value="InterPro"/>
</dbReference>
<dbReference type="Pfam" id="PF07733">
    <property type="entry name" value="DNA_pol3_alpha"/>
    <property type="match status" value="1"/>
</dbReference>
<keyword evidence="6" id="KW-0548">Nucleotidyltransferase</keyword>
<dbReference type="PANTHER" id="PTHR32294">
    <property type="entry name" value="DNA POLYMERASE III SUBUNIT ALPHA"/>
    <property type="match status" value="1"/>
</dbReference>
<evidence type="ECO:0000313" key="13">
    <source>
        <dbReference type="Proteomes" id="UP000195897"/>
    </source>
</evidence>
<name>A0A1Y4L788_9FIRM</name>
<evidence type="ECO:0000313" key="12">
    <source>
        <dbReference type="EMBL" id="OUP52586.1"/>
    </source>
</evidence>
<accession>A0A1Y4L788</accession>
<dbReference type="InterPro" id="IPR040982">
    <property type="entry name" value="DNA_pol3_finger"/>
</dbReference>
<gene>
    <name evidence="12" type="ORF">B5F17_08870</name>
</gene>
<dbReference type="EMBL" id="NFKK01000009">
    <property type="protein sequence ID" value="OUP52586.1"/>
    <property type="molecule type" value="Genomic_DNA"/>
</dbReference>
<dbReference type="CDD" id="cd12113">
    <property type="entry name" value="PHP_PolIIIA_DnaE3"/>
    <property type="match status" value="1"/>
</dbReference>
<evidence type="ECO:0000256" key="3">
    <source>
        <dbReference type="ARBA" id="ARBA00012417"/>
    </source>
</evidence>
<keyword evidence="7" id="KW-0235">DNA replication</keyword>
<proteinExistence type="inferred from homology"/>
<dbReference type="NCBIfam" id="TIGR00594">
    <property type="entry name" value="polc"/>
    <property type="match status" value="1"/>
</dbReference>
<sequence>MENFAHLHVHTEYSLLDGACRIEKLMDHVAELGQTAVAMTDHGVMYGAIDFYRAAKARGIHPVIGCEVYVTPGSRFERGYAQGQWHRHLILLCENMEGYRNLIHMVSLSFSEGFYVRPRVDLDLLRKHSKGLICLSACLAGSIPQALMNGDYEGAKRQALEFREIFGENNFFLEIQDHGIEAQKEVNMGLYRLSDETGIPLVATNDAHYLTREDARIQDVLMAIQMGKTVDDPTRMKFETSEFYIKSEEEMFALFPTHPDAITRTVEIANRCQVEFEFGKYHLPQFDVPDGYTAREYLDKLCLEGLHERYPDDDGTVRERLDYEINMIDKMGFVDYFLIVSDFIHYAKRNGIPVGPGRGSAAGSIVSYCLGITDLDPIKYSLYFERFLNPERVSMPDIDVDFCYVRRPEVIEYVTRKYGADHVAQIVTFGTMAARAAIRDVGRALSIPYNEADAVAKQVPMELHITIDRALTINPELKKMYDSNPTVKNLIDTARALEGMPRHASTHAAGVVITKDPVDTYVPLARNDEQMVTQFTMTTLEELGLLKMDFLGLRNLTVIADAEKMIRRHTPDFSIEKVSDHDAATFQMLGQGRTMGVFQLESAGITNVVTGLRPQSIEDITAVVALYRPGPMQSIPRYIECRHHPEKVRYKHPLLEPILSVTYGCMVYQEQVMEAFRKLAGYSLGKADMVRRAMSKKKFKELEKERVSFIYGNPDEGIDGAIARGVPEQTAAEIFDEIMDFANYAFNKAHAVCYAVVSYRTAYLKCHYPREYLAALLTSVLDVPGKISEYIAEAKEMGIRVLPPDVNSSEDGFSVSGEDIRFGLAAIKNVGRAFMRQLVEERQANGPYASLMDFCERLYDKDLNRRALESMIQAGAFDSMGFHRSQMLAVYERVVDAVANERRKNVEGQLDLFGMGVENVQDEEIAMPNLPEMGKKELLALEKQTTGLYLSGHPMDAYESLAKRANAAKIRAIADDLMPDAEQPKYKDGMYVNLACVVSAVKLKSTKSGSMMAYATVEDMTGMMELVVFPNALQQFGMYLKEDEAVLINGRIDAREDEAPKLIVQSAAPLSEESVSALESKELAKKPTLTGQQALAKAGQRLYLRLPELSGEQFEQVKRFLAKQPGEIPVVLCLTSGGKPRLAPRSLWCAGNLQLMQNLRFLLGNENVILK</sequence>
<reference evidence="13" key="1">
    <citation type="submission" date="2017-04" db="EMBL/GenBank/DDBJ databases">
        <title>Function of individual gut microbiota members based on whole genome sequencing of pure cultures obtained from chicken caecum.</title>
        <authorList>
            <person name="Medvecky M."/>
            <person name="Cejkova D."/>
            <person name="Polansky O."/>
            <person name="Karasova D."/>
            <person name="Kubasova T."/>
            <person name="Cizek A."/>
            <person name="Rychlik I."/>
        </authorList>
    </citation>
    <scope>NUCLEOTIDE SEQUENCE [LARGE SCALE GENOMIC DNA]</scope>
    <source>
        <strain evidence="13">An180</strain>
    </source>
</reference>
<evidence type="ECO:0000256" key="2">
    <source>
        <dbReference type="ARBA" id="ARBA00009496"/>
    </source>
</evidence>
<dbReference type="GO" id="GO:0003887">
    <property type="term" value="F:DNA-directed DNA polymerase activity"/>
    <property type="evidence" value="ECO:0007669"/>
    <property type="project" value="UniProtKB-KW"/>
</dbReference>
<dbReference type="InterPro" id="IPR011708">
    <property type="entry name" value="DNA_pol3_alpha_NTPase_dom"/>
</dbReference>
<dbReference type="NCBIfam" id="NF004226">
    <property type="entry name" value="PRK05673.1"/>
    <property type="match status" value="1"/>
</dbReference>
<keyword evidence="8" id="KW-0239">DNA-directed DNA polymerase</keyword>
<dbReference type="NCBIfam" id="NF005298">
    <property type="entry name" value="PRK06826.1"/>
    <property type="match status" value="1"/>
</dbReference>
<feature type="domain" description="Polymerase/histidinol phosphatase N-terminal" evidence="11">
    <location>
        <begin position="5"/>
        <end position="72"/>
    </location>
</feature>
<organism evidence="12 13">
    <name type="scientific">Butyricicoccus pullicaecorum</name>
    <dbReference type="NCBI Taxonomy" id="501571"/>
    <lineage>
        <taxon>Bacteria</taxon>
        <taxon>Bacillati</taxon>
        <taxon>Bacillota</taxon>
        <taxon>Clostridia</taxon>
        <taxon>Eubacteriales</taxon>
        <taxon>Butyricicoccaceae</taxon>
        <taxon>Butyricicoccus</taxon>
    </lineage>
</organism>
<evidence type="ECO:0000256" key="10">
    <source>
        <dbReference type="ARBA" id="ARBA00049244"/>
    </source>
</evidence>
<dbReference type="Pfam" id="PF17657">
    <property type="entry name" value="DNA_pol3_finger"/>
    <property type="match status" value="1"/>
</dbReference>
<evidence type="ECO:0000256" key="1">
    <source>
        <dbReference type="ARBA" id="ARBA00004496"/>
    </source>
</evidence>